<protein>
    <submittedName>
        <fullName evidence="2">Transporter</fullName>
    </submittedName>
</protein>
<dbReference type="EMBL" id="CP136862">
    <property type="protein sequence ID" value="WOJ91389.1"/>
    <property type="molecule type" value="Genomic_DNA"/>
</dbReference>
<keyword evidence="3" id="KW-1185">Reference proteome</keyword>
<evidence type="ECO:0000313" key="3">
    <source>
        <dbReference type="Proteomes" id="UP001626536"/>
    </source>
</evidence>
<feature type="chain" id="PRO_5047392217" evidence="1">
    <location>
        <begin position="29"/>
        <end position="317"/>
    </location>
</feature>
<reference evidence="2 3" key="1">
    <citation type="submission" date="2023-10" db="EMBL/GenBank/DDBJ databases">
        <title>Novel methanotroph of the genus Methylocapsa from a subarctic wetland.</title>
        <authorList>
            <person name="Belova S.E."/>
            <person name="Oshkin I.Y."/>
            <person name="Miroshnikov K."/>
            <person name="Dedysh S.N."/>
        </authorList>
    </citation>
    <scope>NUCLEOTIDE SEQUENCE [LARGE SCALE GENOMIC DNA]</scope>
    <source>
        <strain evidence="2 3">RX1</strain>
    </source>
</reference>
<accession>A0ABZ0HVS0</accession>
<name>A0ABZ0HVS0_9HYPH</name>
<feature type="signal peptide" evidence="1">
    <location>
        <begin position="1"/>
        <end position="28"/>
    </location>
</feature>
<dbReference type="Proteomes" id="UP001626536">
    <property type="component" value="Chromosome"/>
</dbReference>
<dbReference type="InterPro" id="IPR025737">
    <property type="entry name" value="FApF"/>
</dbReference>
<keyword evidence="1" id="KW-0732">Signal</keyword>
<evidence type="ECO:0000313" key="2">
    <source>
        <dbReference type="EMBL" id="WOJ91389.1"/>
    </source>
</evidence>
<gene>
    <name evidence="2" type="ORF">RZS28_09090</name>
</gene>
<proteinExistence type="predicted"/>
<sequence>MAKWSTKRIASGALSLALVLSSSPPSQATEYGLNDYVLGLSMPMSGYTPPPGGYFWDQFYLYHGSGNLYQNPTANTSTRITYNFLADVVTAAWYSDVKILGGTPGVAAVTGIVGFRNTAQTASTNSSGAISLNTSSGEVTSLADTYFSAILGWEAGEHHWNVIVTGFAPTGNYNPNRLAQTGLNRPGLDFRGAYTFLSQGGTEVSGALGITVNAVNTATNYQSGAELHFEWALNQHLSSGLAAGVGGYYYQQVTNDSGVGDAFGPFRGRVAAVGPMLSYTFTTEKQQVSIGARWFHEFDVQNRVRGDSIFASLSFPL</sequence>
<dbReference type="RefSeq" id="WP_407340985.1">
    <property type="nucleotide sequence ID" value="NZ_CP136862.1"/>
</dbReference>
<evidence type="ECO:0000256" key="1">
    <source>
        <dbReference type="SAM" id="SignalP"/>
    </source>
</evidence>
<organism evidence="2 3">
    <name type="scientific">Methylocapsa polymorpha</name>
    <dbReference type="NCBI Taxonomy" id="3080828"/>
    <lineage>
        <taxon>Bacteria</taxon>
        <taxon>Pseudomonadati</taxon>
        <taxon>Pseudomonadota</taxon>
        <taxon>Alphaproteobacteria</taxon>
        <taxon>Hyphomicrobiales</taxon>
        <taxon>Beijerinckiaceae</taxon>
        <taxon>Methylocapsa</taxon>
    </lineage>
</organism>
<dbReference type="Pfam" id="PF13557">
    <property type="entry name" value="Phenol_MetA_deg"/>
    <property type="match status" value="1"/>
</dbReference>